<dbReference type="SUPFAM" id="SSF51695">
    <property type="entry name" value="PLC-like phosphodiesterases"/>
    <property type="match status" value="1"/>
</dbReference>
<comment type="caution">
    <text evidence="2">The sequence shown here is derived from an EMBL/GenBank/DDBJ whole genome shotgun (WGS) entry which is preliminary data.</text>
</comment>
<evidence type="ECO:0000313" key="2">
    <source>
        <dbReference type="EMBL" id="TIB39828.1"/>
    </source>
</evidence>
<dbReference type="PROSITE" id="PS51704">
    <property type="entry name" value="GP_PDE"/>
    <property type="match status" value="1"/>
</dbReference>
<dbReference type="EMBL" id="SPOI01000025">
    <property type="protein sequence ID" value="TIB39828.1"/>
    <property type="molecule type" value="Genomic_DNA"/>
</dbReference>
<accession>A0A4T0JBF2</accession>
<evidence type="ECO:0000313" key="3">
    <source>
        <dbReference type="Proteomes" id="UP000310689"/>
    </source>
</evidence>
<dbReference type="PANTHER" id="PTHR46211">
    <property type="entry name" value="GLYCEROPHOSPHORYL DIESTER PHOSPHODIESTERASE"/>
    <property type="match status" value="1"/>
</dbReference>
<dbReference type="GO" id="GO:0006629">
    <property type="term" value="P:lipid metabolic process"/>
    <property type="evidence" value="ECO:0007669"/>
    <property type="project" value="InterPro"/>
</dbReference>
<reference evidence="2 3" key="1">
    <citation type="submission" date="2019-03" db="EMBL/GenBank/DDBJ databases">
        <title>Sequencing 23 genomes of Wallemia ichthyophaga.</title>
        <authorList>
            <person name="Gostincar C."/>
        </authorList>
    </citation>
    <scope>NUCLEOTIDE SEQUENCE [LARGE SCALE GENOMIC DNA]</scope>
    <source>
        <strain evidence="2 3">EXF-6200</strain>
    </source>
</reference>
<dbReference type="Pfam" id="PF03009">
    <property type="entry name" value="GDPD"/>
    <property type="match status" value="1"/>
</dbReference>
<dbReference type="InterPro" id="IPR017946">
    <property type="entry name" value="PLC-like_Pdiesterase_TIM-brl"/>
</dbReference>
<name>A0A4T0JBF2_WALIC</name>
<protein>
    <recommendedName>
        <fullName evidence="1">GP-PDE domain-containing protein</fullName>
    </recommendedName>
</protein>
<evidence type="ECO:0000259" key="1">
    <source>
        <dbReference type="PROSITE" id="PS51704"/>
    </source>
</evidence>
<dbReference type="Proteomes" id="UP000310689">
    <property type="component" value="Unassembled WGS sequence"/>
</dbReference>
<dbReference type="AlphaFoldDB" id="A0A4T0JBF2"/>
<dbReference type="GO" id="GO:0008081">
    <property type="term" value="F:phosphoric diester hydrolase activity"/>
    <property type="evidence" value="ECO:0007669"/>
    <property type="project" value="InterPro"/>
</dbReference>
<organism evidence="2 3">
    <name type="scientific">Wallemia ichthyophaga</name>
    <dbReference type="NCBI Taxonomy" id="245174"/>
    <lineage>
        <taxon>Eukaryota</taxon>
        <taxon>Fungi</taxon>
        <taxon>Dikarya</taxon>
        <taxon>Basidiomycota</taxon>
        <taxon>Wallemiomycotina</taxon>
        <taxon>Wallemiomycetes</taxon>
        <taxon>Wallemiales</taxon>
        <taxon>Wallemiaceae</taxon>
        <taxon>Wallemia</taxon>
    </lineage>
</organism>
<sequence length="383" mass="42750">MFLCNKHFAYVTKPTFSRLQHQKNPLRHTLFAVSALMVALTASPVRPPLDIQAHRGGRGSTVENTLPSFAYGAISGANTLELDFGVTKDGYGVVWHDEYVMPSKCLDTAPVVEEDSMWPYVGKHIANLTLAQIKTLDCGSLRQSDFPIQETYPGTKLSTLDELFEFVACFDKSGDIQFNVETKINAARTNSTRDPLTFVEVLLDSIDKHHLGTRITHQSFDWRALQISKHLRPHLKTSALYDVTTATNNSAWLGDGDITGIEDYNGLPPATAAALIAREIDSDMISPAEITTNSSSTLSSPEYHPFLTEEVVHVAHDLDMLVKPWTVDTLNVVDEMYGWGVDGIITDWPHQLVRWAELNKLNTARKFDHHVVNQCLAEYNQLV</sequence>
<proteinExistence type="predicted"/>
<feature type="domain" description="GP-PDE" evidence="1">
    <location>
        <begin position="49"/>
        <end position="356"/>
    </location>
</feature>
<dbReference type="InterPro" id="IPR030395">
    <property type="entry name" value="GP_PDE_dom"/>
</dbReference>
<dbReference type="PANTHER" id="PTHR46211:SF14">
    <property type="entry name" value="GLYCEROPHOSPHODIESTER PHOSPHODIESTERASE"/>
    <property type="match status" value="1"/>
</dbReference>
<dbReference type="Gene3D" id="3.20.20.190">
    <property type="entry name" value="Phosphatidylinositol (PI) phosphodiesterase"/>
    <property type="match status" value="1"/>
</dbReference>
<gene>
    <name evidence="2" type="ORF">E3P86_00949</name>
</gene>